<name>A0A562KLD0_9BRAD</name>
<keyword evidence="1" id="KW-0812">Transmembrane</keyword>
<dbReference type="RefSeq" id="WP_158644812.1">
    <property type="nucleotide sequence ID" value="NZ_CP088014.1"/>
</dbReference>
<comment type="caution">
    <text evidence="2">The sequence shown here is derived from an EMBL/GenBank/DDBJ whole genome shotgun (WGS) entry which is preliminary data.</text>
</comment>
<accession>A0A562KLD0</accession>
<feature type="transmembrane region" description="Helical" evidence="1">
    <location>
        <begin position="37"/>
        <end position="55"/>
    </location>
</feature>
<dbReference type="AlphaFoldDB" id="A0A562KLD0"/>
<evidence type="ECO:0000313" key="3">
    <source>
        <dbReference type="Proteomes" id="UP000317176"/>
    </source>
</evidence>
<gene>
    <name evidence="2" type="ORF">IQ17_06446</name>
</gene>
<keyword evidence="3" id="KW-1185">Reference proteome</keyword>
<proteinExistence type="predicted"/>
<keyword evidence="1" id="KW-1133">Transmembrane helix</keyword>
<evidence type="ECO:0000256" key="1">
    <source>
        <dbReference type="SAM" id="Phobius"/>
    </source>
</evidence>
<organism evidence="2 3">
    <name type="scientific">Bradyrhizobium daqingense</name>
    <dbReference type="NCBI Taxonomy" id="993502"/>
    <lineage>
        <taxon>Bacteria</taxon>
        <taxon>Pseudomonadati</taxon>
        <taxon>Pseudomonadota</taxon>
        <taxon>Alphaproteobacteria</taxon>
        <taxon>Hyphomicrobiales</taxon>
        <taxon>Nitrobacteraceae</taxon>
        <taxon>Bradyrhizobium</taxon>
    </lineage>
</organism>
<reference evidence="2 3" key="1">
    <citation type="journal article" date="2015" name="Stand. Genomic Sci.">
        <title>Genomic Encyclopedia of Bacterial and Archaeal Type Strains, Phase III: the genomes of soil and plant-associated and newly described type strains.</title>
        <authorList>
            <person name="Whitman W.B."/>
            <person name="Woyke T."/>
            <person name="Klenk H.P."/>
            <person name="Zhou Y."/>
            <person name="Lilburn T.G."/>
            <person name="Beck B.J."/>
            <person name="De Vos P."/>
            <person name="Vandamme P."/>
            <person name="Eisen J.A."/>
            <person name="Garrity G."/>
            <person name="Hugenholtz P."/>
            <person name="Kyrpides N.C."/>
        </authorList>
    </citation>
    <scope>NUCLEOTIDE SEQUENCE [LARGE SCALE GENOMIC DNA]</scope>
    <source>
        <strain evidence="2 3">CGMCC 1.10947</strain>
    </source>
</reference>
<dbReference type="Proteomes" id="UP000317176">
    <property type="component" value="Unassembled WGS sequence"/>
</dbReference>
<sequence>MDLLRLLIAFVGFFVTLFGFILTTGEWMHGRPQYPTHWVVLIVGALMWLQSIPLIRAHAEAKRREFFRTLIKGKRVDGGKSR</sequence>
<feature type="transmembrane region" description="Helical" evidence="1">
    <location>
        <begin position="7"/>
        <end position="25"/>
    </location>
</feature>
<keyword evidence="1" id="KW-0472">Membrane</keyword>
<protein>
    <submittedName>
        <fullName evidence="2">Uncharacterized protein</fullName>
    </submittedName>
</protein>
<evidence type="ECO:0000313" key="2">
    <source>
        <dbReference type="EMBL" id="TWH96164.1"/>
    </source>
</evidence>
<dbReference type="EMBL" id="VLKL01000029">
    <property type="protein sequence ID" value="TWH96164.1"/>
    <property type="molecule type" value="Genomic_DNA"/>
</dbReference>